<dbReference type="Pfam" id="PF14420">
    <property type="entry name" value="Clr5"/>
    <property type="match status" value="1"/>
</dbReference>
<dbReference type="PANTHER" id="PTHR38788:SF3">
    <property type="entry name" value="CLR5 DOMAIN-CONTAINING PROTEIN"/>
    <property type="match status" value="1"/>
</dbReference>
<dbReference type="PANTHER" id="PTHR38788">
    <property type="entry name" value="CLR5 DOMAIN-CONTAINING PROTEIN"/>
    <property type="match status" value="1"/>
</dbReference>
<dbReference type="EMBL" id="JAGPXC010000002">
    <property type="protein sequence ID" value="KAH6657901.1"/>
    <property type="molecule type" value="Genomic_DNA"/>
</dbReference>
<dbReference type="GeneID" id="70135788"/>
<name>A0A9P8UTI2_9PEZI</name>
<dbReference type="InterPro" id="IPR025676">
    <property type="entry name" value="Clr5_dom"/>
</dbReference>
<comment type="caution">
    <text evidence="2">The sequence shown here is derived from an EMBL/GenBank/DDBJ whole genome shotgun (WGS) entry which is preliminary data.</text>
</comment>
<evidence type="ECO:0000313" key="3">
    <source>
        <dbReference type="Proteomes" id="UP000758603"/>
    </source>
</evidence>
<dbReference type="AlphaFoldDB" id="A0A9P8UTI2"/>
<feature type="domain" description="Clr5" evidence="1">
    <location>
        <begin position="15"/>
        <end position="66"/>
    </location>
</feature>
<accession>A0A9P8UTI2</accession>
<evidence type="ECO:0000259" key="1">
    <source>
        <dbReference type="Pfam" id="PF14420"/>
    </source>
</evidence>
<protein>
    <submittedName>
        <fullName evidence="2">Clr5 domain-containing protein</fullName>
    </submittedName>
</protein>
<dbReference type="Proteomes" id="UP000758603">
    <property type="component" value="Unassembled WGS sequence"/>
</dbReference>
<evidence type="ECO:0000313" key="2">
    <source>
        <dbReference type="EMBL" id="KAH6657901.1"/>
    </source>
</evidence>
<proteinExistence type="predicted"/>
<gene>
    <name evidence="2" type="ORF">BKA67DRAFT_656139</name>
</gene>
<dbReference type="OrthoDB" id="5308957at2759"/>
<organism evidence="2 3">
    <name type="scientific">Truncatella angustata</name>
    <dbReference type="NCBI Taxonomy" id="152316"/>
    <lineage>
        <taxon>Eukaryota</taxon>
        <taxon>Fungi</taxon>
        <taxon>Dikarya</taxon>
        <taxon>Ascomycota</taxon>
        <taxon>Pezizomycotina</taxon>
        <taxon>Sordariomycetes</taxon>
        <taxon>Xylariomycetidae</taxon>
        <taxon>Amphisphaeriales</taxon>
        <taxon>Sporocadaceae</taxon>
        <taxon>Truncatella</taxon>
    </lineage>
</organism>
<sequence>MPTSSLTQEQWANVRDWNLHKEIIRELYWEDDKPLREVMQMMEKNYNFHATAKMYKYRIRQWGFRKNLTTRDSLAIRRQADMGKPLLPTIHGRQLGSARLKALVSRVNEQGPRSLSSPDSIRIPEMLLYEVLAYSNGAFDSELWELGTFNVPGYSSDKVVTWGRDLQAIANEISQQQSRAPSPPKSSNFNNQFLGIARRQEPLLVPSIYLGFLSLASFVGDDVALSFAVSVTEASELQFGRSHPLSKMLRSVRLMGIEKARQAADIIVTAQLNVFQERAGSGNPLIRVTRVMMILILNKLELVSTSRCLDELGTILQEFENSPRMNAESSGYHTNLTRCVYAAYLSHAQQHDKALAVLKQINEWLLKGELMGSDKPWVDFLNIPADIDEPSGKDEPTEVYLQRQLAAAARQCQASQISWVRYSLAHERLARFYSEQNRMDTVKALYQTKVGLLAAQYDICCSYISGNPIIHSSNVFGEFQSLVFSSRNVSGGIGG</sequence>
<dbReference type="RefSeq" id="XP_045962135.1">
    <property type="nucleotide sequence ID" value="XM_046106897.1"/>
</dbReference>
<reference evidence="2" key="1">
    <citation type="journal article" date="2021" name="Nat. Commun.">
        <title>Genetic determinants of endophytism in the Arabidopsis root mycobiome.</title>
        <authorList>
            <person name="Mesny F."/>
            <person name="Miyauchi S."/>
            <person name="Thiergart T."/>
            <person name="Pickel B."/>
            <person name="Atanasova L."/>
            <person name="Karlsson M."/>
            <person name="Huettel B."/>
            <person name="Barry K.W."/>
            <person name="Haridas S."/>
            <person name="Chen C."/>
            <person name="Bauer D."/>
            <person name="Andreopoulos W."/>
            <person name="Pangilinan J."/>
            <person name="LaButti K."/>
            <person name="Riley R."/>
            <person name="Lipzen A."/>
            <person name="Clum A."/>
            <person name="Drula E."/>
            <person name="Henrissat B."/>
            <person name="Kohler A."/>
            <person name="Grigoriev I.V."/>
            <person name="Martin F.M."/>
            <person name="Hacquard S."/>
        </authorList>
    </citation>
    <scope>NUCLEOTIDE SEQUENCE</scope>
    <source>
        <strain evidence="2">MPI-SDFR-AT-0073</strain>
    </source>
</reference>
<keyword evidence="3" id="KW-1185">Reference proteome</keyword>